<dbReference type="InterPro" id="IPR036390">
    <property type="entry name" value="WH_DNA-bd_sf"/>
</dbReference>
<evidence type="ECO:0000256" key="1">
    <source>
        <dbReference type="ARBA" id="ARBA00023015"/>
    </source>
</evidence>
<reference evidence="5 6" key="1">
    <citation type="submission" date="2021-05" db="EMBL/GenBank/DDBJ databases">
        <title>Kineosporia and Streptomyces sp. nov. two new marine actinobacteria isolated from Coral.</title>
        <authorList>
            <person name="Buangrab K."/>
            <person name="Sutthacheep M."/>
            <person name="Yeemin T."/>
            <person name="Harunari E."/>
            <person name="Igarashi Y."/>
            <person name="Kanchanasin P."/>
            <person name="Tanasupawat S."/>
            <person name="Phongsopitanun W."/>
        </authorList>
    </citation>
    <scope>NUCLEOTIDE SEQUENCE [LARGE SCALE GENOMIC DNA]</scope>
    <source>
        <strain evidence="5 6">J2-2</strain>
    </source>
</reference>
<gene>
    <name evidence="5" type="ORF">KIH74_14065</name>
</gene>
<proteinExistence type="predicted"/>
<dbReference type="Proteomes" id="UP001197247">
    <property type="component" value="Unassembled WGS sequence"/>
</dbReference>
<feature type="domain" description="HTH hxlR-type" evidence="4">
    <location>
        <begin position="15"/>
        <end position="116"/>
    </location>
</feature>
<comment type="caution">
    <text evidence="5">The sequence shown here is derived from an EMBL/GenBank/DDBJ whole genome shotgun (WGS) entry which is preliminary data.</text>
</comment>
<dbReference type="InterPro" id="IPR002577">
    <property type="entry name" value="HTH_HxlR"/>
</dbReference>
<evidence type="ECO:0000256" key="2">
    <source>
        <dbReference type="ARBA" id="ARBA00023125"/>
    </source>
</evidence>
<dbReference type="EMBL" id="JAHBAY010000005">
    <property type="protein sequence ID" value="MBT0770060.1"/>
    <property type="molecule type" value="Genomic_DNA"/>
</dbReference>
<accession>A0ABS5TG35</accession>
<evidence type="ECO:0000313" key="6">
    <source>
        <dbReference type="Proteomes" id="UP001197247"/>
    </source>
</evidence>
<protein>
    <submittedName>
        <fullName evidence="5">Helix-turn-helix transcriptional regulator</fullName>
    </submittedName>
</protein>
<keyword evidence="2" id="KW-0238">DNA-binding</keyword>
<dbReference type="PANTHER" id="PTHR33204">
    <property type="entry name" value="TRANSCRIPTIONAL REGULATOR, MARR FAMILY"/>
    <property type="match status" value="1"/>
</dbReference>
<sequence length="127" mass="14194">MATGERRGDLFDEACPTRHLLDRIGDKWTSMVVKVLTDAHPHEVRFAEVRRRAPGISKKMLSATLRSLERDGLVTRRVEDSVPPRVHYGLTGLGLSLGGPLAVLREWAETNMAEIDRHGQLWDAGRG</sequence>
<evidence type="ECO:0000256" key="3">
    <source>
        <dbReference type="ARBA" id="ARBA00023163"/>
    </source>
</evidence>
<keyword evidence="1" id="KW-0805">Transcription regulation</keyword>
<keyword evidence="3" id="KW-0804">Transcription</keyword>
<dbReference type="Gene3D" id="1.10.10.10">
    <property type="entry name" value="Winged helix-like DNA-binding domain superfamily/Winged helix DNA-binding domain"/>
    <property type="match status" value="1"/>
</dbReference>
<name>A0ABS5TG35_9ACTN</name>
<dbReference type="RefSeq" id="WP_214156353.1">
    <property type="nucleotide sequence ID" value="NZ_JAHBAY010000005.1"/>
</dbReference>
<organism evidence="5 6">
    <name type="scientific">Kineosporia corallincola</name>
    <dbReference type="NCBI Taxonomy" id="2835133"/>
    <lineage>
        <taxon>Bacteria</taxon>
        <taxon>Bacillati</taxon>
        <taxon>Actinomycetota</taxon>
        <taxon>Actinomycetes</taxon>
        <taxon>Kineosporiales</taxon>
        <taxon>Kineosporiaceae</taxon>
        <taxon>Kineosporia</taxon>
    </lineage>
</organism>
<dbReference type="SUPFAM" id="SSF46785">
    <property type="entry name" value="Winged helix' DNA-binding domain"/>
    <property type="match status" value="1"/>
</dbReference>
<evidence type="ECO:0000259" key="4">
    <source>
        <dbReference type="PROSITE" id="PS51118"/>
    </source>
</evidence>
<dbReference type="InterPro" id="IPR036388">
    <property type="entry name" value="WH-like_DNA-bd_sf"/>
</dbReference>
<dbReference type="Pfam" id="PF01638">
    <property type="entry name" value="HxlR"/>
    <property type="match status" value="1"/>
</dbReference>
<evidence type="ECO:0000313" key="5">
    <source>
        <dbReference type="EMBL" id="MBT0770060.1"/>
    </source>
</evidence>
<dbReference type="PROSITE" id="PS51118">
    <property type="entry name" value="HTH_HXLR"/>
    <property type="match status" value="1"/>
</dbReference>
<keyword evidence="6" id="KW-1185">Reference proteome</keyword>
<dbReference type="PANTHER" id="PTHR33204:SF37">
    <property type="entry name" value="HTH-TYPE TRANSCRIPTIONAL REGULATOR YODB"/>
    <property type="match status" value="1"/>
</dbReference>